<keyword evidence="2" id="KW-0813">Transport</keyword>
<protein>
    <submittedName>
        <fullName evidence="8">Tyrosine-specific transport protein</fullName>
    </submittedName>
</protein>
<evidence type="ECO:0000256" key="2">
    <source>
        <dbReference type="ARBA" id="ARBA00022448"/>
    </source>
</evidence>
<sequence length="344" mass="37222">MKHEPGSITGSVFLVAGTTVGAGILAIPAVTQEAGFLASAVTCVFCWTYMVVTGLLVAEVNVNTMCELGSGSVSLMGECHPVFTGFWWTMLLRKSASHWCREWFFGVQYHSILHTSCGNLVFLLTIFTSKNYSWHLTEYFPEQNVVPVLCTNLEGDLSKVRKAIVLGTAIPLALFLVWDAVILGTIPGFAESGAITDPLQQLRSSNGTVGPIVEAFSFLAIGTSYIGFVLGLTDFIADLLKLPSGQNKPLTYLVTLFPPLVLSLLDPEIFFKALDFAGTYGVLVLFGVFPAAMSWSERYSNDLEAPISPIVPGGKLTLSFVMGGALLVIFSEVFKDIMQLQGLH</sequence>
<dbReference type="OMA" id="DIAHTPW"/>
<accession>M7ZA27</accession>
<dbReference type="PANTHER" id="PTHR32195:SF26">
    <property type="entry name" value="TRYPTOPHAN OR TYROSINE TRANSPORTER PROTEIN"/>
    <property type="match status" value="1"/>
</dbReference>
<dbReference type="STRING" id="4572.M7ZA27"/>
<evidence type="ECO:0000256" key="7">
    <source>
        <dbReference type="ARBA" id="ARBA00023136"/>
    </source>
</evidence>
<keyword evidence="3" id="KW-1003">Cell membrane</keyword>
<evidence type="ECO:0000256" key="3">
    <source>
        <dbReference type="ARBA" id="ARBA00022475"/>
    </source>
</evidence>
<dbReference type="AlphaFoldDB" id="M7ZA27"/>
<evidence type="ECO:0000256" key="5">
    <source>
        <dbReference type="ARBA" id="ARBA00022692"/>
    </source>
</evidence>
<organism evidence="8">
    <name type="scientific">Triticum urartu</name>
    <name type="common">Red wild einkorn</name>
    <name type="synonym">Crithodium urartu</name>
    <dbReference type="NCBI Taxonomy" id="4572"/>
    <lineage>
        <taxon>Eukaryota</taxon>
        <taxon>Viridiplantae</taxon>
        <taxon>Streptophyta</taxon>
        <taxon>Embryophyta</taxon>
        <taxon>Tracheophyta</taxon>
        <taxon>Spermatophyta</taxon>
        <taxon>Magnoliopsida</taxon>
        <taxon>Liliopsida</taxon>
        <taxon>Poales</taxon>
        <taxon>Poaceae</taxon>
        <taxon>BOP clade</taxon>
        <taxon>Pooideae</taxon>
        <taxon>Triticodae</taxon>
        <taxon>Triticeae</taxon>
        <taxon>Triticinae</taxon>
        <taxon>Triticum</taxon>
    </lineage>
</organism>
<keyword evidence="6" id="KW-1133">Transmembrane helix</keyword>
<dbReference type="InterPro" id="IPR018227">
    <property type="entry name" value="Amino_acid_transport_2"/>
</dbReference>
<proteinExistence type="predicted"/>
<dbReference type="GO" id="GO:0005886">
    <property type="term" value="C:plasma membrane"/>
    <property type="evidence" value="ECO:0007669"/>
    <property type="project" value="UniProtKB-SubCell"/>
</dbReference>
<evidence type="ECO:0000256" key="1">
    <source>
        <dbReference type="ARBA" id="ARBA00004429"/>
    </source>
</evidence>
<name>M7ZA27_TRIUA</name>
<reference evidence="8" key="1">
    <citation type="journal article" date="2013" name="Nature">
        <title>Draft genome of the wheat A-genome progenitor Triticum urartu.</title>
        <authorList>
            <person name="Ling H.Q."/>
            <person name="Zhao S."/>
            <person name="Liu D."/>
            <person name="Wang J."/>
            <person name="Sun H."/>
            <person name="Zhang C."/>
            <person name="Fan H."/>
            <person name="Li D."/>
            <person name="Dong L."/>
            <person name="Tao Y."/>
            <person name="Gao C."/>
            <person name="Wu H."/>
            <person name="Li Y."/>
            <person name="Cui Y."/>
            <person name="Guo X."/>
            <person name="Zheng S."/>
            <person name="Wang B."/>
            <person name="Yu K."/>
            <person name="Liang Q."/>
            <person name="Yang W."/>
            <person name="Lou X."/>
            <person name="Chen J."/>
            <person name="Feng M."/>
            <person name="Jian J."/>
            <person name="Zhang X."/>
            <person name="Luo G."/>
            <person name="Jiang Y."/>
            <person name="Liu J."/>
            <person name="Wang Z."/>
            <person name="Sha Y."/>
            <person name="Zhang B."/>
            <person name="Wu H."/>
            <person name="Tang D."/>
            <person name="Shen Q."/>
            <person name="Xue P."/>
            <person name="Zou S."/>
            <person name="Wang X."/>
            <person name="Liu X."/>
            <person name="Wang F."/>
            <person name="Yang Y."/>
            <person name="An X."/>
            <person name="Dong Z."/>
            <person name="Zhang K."/>
            <person name="Zhang X."/>
            <person name="Luo M.C."/>
            <person name="Dvorak J."/>
            <person name="Tong Y."/>
            <person name="Wang J."/>
            <person name="Yang H."/>
            <person name="Li Z."/>
            <person name="Wang D."/>
            <person name="Zhang A."/>
            <person name="Wang J."/>
        </authorList>
    </citation>
    <scope>NUCLEOTIDE SEQUENCE</scope>
</reference>
<evidence type="ECO:0000256" key="4">
    <source>
        <dbReference type="ARBA" id="ARBA00022519"/>
    </source>
</evidence>
<gene>
    <name evidence="8" type="ORF">TRIUR3_07123</name>
</gene>
<comment type="subcellular location">
    <subcellularLocation>
        <location evidence="1">Cell inner membrane</location>
        <topology evidence="1">Multi-pass membrane protein</topology>
    </subcellularLocation>
</comment>
<keyword evidence="7" id="KW-0472">Membrane</keyword>
<evidence type="ECO:0000256" key="6">
    <source>
        <dbReference type="ARBA" id="ARBA00022989"/>
    </source>
</evidence>
<evidence type="ECO:0000313" key="8">
    <source>
        <dbReference type="EMBL" id="EMS56481.1"/>
    </source>
</evidence>
<dbReference type="EMBL" id="KD157417">
    <property type="protein sequence ID" value="EMS56481.1"/>
    <property type="molecule type" value="Genomic_DNA"/>
</dbReference>
<keyword evidence="5" id="KW-0812">Transmembrane</keyword>
<dbReference type="Pfam" id="PF03222">
    <property type="entry name" value="Trp_Tyr_perm"/>
    <property type="match status" value="2"/>
</dbReference>
<dbReference type="GO" id="GO:0003333">
    <property type="term" value="P:amino acid transmembrane transport"/>
    <property type="evidence" value="ECO:0007669"/>
    <property type="project" value="InterPro"/>
</dbReference>
<keyword evidence="4" id="KW-0997">Cell inner membrane</keyword>
<dbReference type="eggNOG" id="ENOG502QSPD">
    <property type="taxonomic scope" value="Eukaryota"/>
</dbReference>
<dbReference type="PANTHER" id="PTHR32195">
    <property type="entry name" value="OS07G0662800 PROTEIN"/>
    <property type="match status" value="1"/>
</dbReference>